<dbReference type="GO" id="GO:0015035">
    <property type="term" value="F:protein-disulfide reductase activity"/>
    <property type="evidence" value="ECO:0007669"/>
    <property type="project" value="InterPro"/>
</dbReference>
<proteinExistence type="predicted"/>
<dbReference type="Pfam" id="PF04134">
    <property type="entry name" value="DCC1-like"/>
    <property type="match status" value="1"/>
</dbReference>
<dbReference type="AlphaFoldDB" id="A0A8J7FGL5"/>
<dbReference type="RefSeq" id="WP_193952669.1">
    <property type="nucleotide sequence ID" value="NZ_JADEYS010000006.1"/>
</dbReference>
<dbReference type="InterPro" id="IPR007263">
    <property type="entry name" value="DCC1-like"/>
</dbReference>
<dbReference type="Proteomes" id="UP000640333">
    <property type="component" value="Unassembled WGS sequence"/>
</dbReference>
<sequence>MKHSNKNEELWVLYDGLCPICLRQMAQFKRVCKDPAIHWFDITGQEDWLHQHNIQPIDAMLELHLINQDRQVIKGLDAFIRLWSHTTLFKPLAWLLQLPIIYPAVQRYYHGATRRRLRKQGRLPKQHCDK</sequence>
<name>A0A8J7FGL5_9GAMM</name>
<comment type="caution">
    <text evidence="1">The sequence shown here is derived from an EMBL/GenBank/DDBJ whole genome shotgun (WGS) entry which is preliminary data.</text>
</comment>
<reference evidence="1" key="1">
    <citation type="submission" date="2020-10" db="EMBL/GenBank/DDBJ databases">
        <title>Bacterium isolated from coastal waters sediment.</title>
        <authorList>
            <person name="Chen R.-J."/>
            <person name="Lu D.-C."/>
            <person name="Zhu K.-L."/>
            <person name="Du Z.-J."/>
        </authorList>
    </citation>
    <scope>NUCLEOTIDE SEQUENCE</scope>
    <source>
        <strain evidence="1">N1Y112</strain>
    </source>
</reference>
<evidence type="ECO:0000313" key="1">
    <source>
        <dbReference type="EMBL" id="MBE9397118.1"/>
    </source>
</evidence>
<gene>
    <name evidence="1" type="ORF">IOQ59_07570</name>
</gene>
<dbReference type="PANTHER" id="PTHR34290:SF2">
    <property type="entry name" value="OS04G0668800 PROTEIN"/>
    <property type="match status" value="1"/>
</dbReference>
<dbReference type="InterPro" id="IPR044691">
    <property type="entry name" value="DCC1_Trx"/>
</dbReference>
<dbReference type="PANTHER" id="PTHR34290">
    <property type="entry name" value="SI:CH73-390P7.2"/>
    <property type="match status" value="1"/>
</dbReference>
<organism evidence="1 2">
    <name type="scientific">Pontibacterium sinense</name>
    <dbReference type="NCBI Taxonomy" id="2781979"/>
    <lineage>
        <taxon>Bacteria</taxon>
        <taxon>Pseudomonadati</taxon>
        <taxon>Pseudomonadota</taxon>
        <taxon>Gammaproteobacteria</taxon>
        <taxon>Oceanospirillales</taxon>
        <taxon>Oceanospirillaceae</taxon>
        <taxon>Pontibacterium</taxon>
    </lineage>
</organism>
<dbReference type="EMBL" id="JADEYS010000006">
    <property type="protein sequence ID" value="MBE9397118.1"/>
    <property type="molecule type" value="Genomic_DNA"/>
</dbReference>
<protein>
    <submittedName>
        <fullName evidence="1">DUF393 domain-containing protein</fullName>
    </submittedName>
</protein>
<keyword evidence="2" id="KW-1185">Reference proteome</keyword>
<accession>A0A8J7FGL5</accession>
<evidence type="ECO:0000313" key="2">
    <source>
        <dbReference type="Proteomes" id="UP000640333"/>
    </source>
</evidence>